<name>A0A7W6FTA0_9HYPH</name>
<protein>
    <submittedName>
        <fullName evidence="2">DMSO/TMAO reductase YedYZ molybdopterin-dependent catalytic subunit</fullName>
    </submittedName>
</protein>
<dbReference type="EMBL" id="JACIDO010000001">
    <property type="protein sequence ID" value="MBB3934801.1"/>
    <property type="molecule type" value="Genomic_DNA"/>
</dbReference>
<dbReference type="InterPro" id="IPR036374">
    <property type="entry name" value="OxRdtase_Mopterin-bd_sf"/>
</dbReference>
<evidence type="ECO:0000313" key="3">
    <source>
        <dbReference type="Proteomes" id="UP000531216"/>
    </source>
</evidence>
<evidence type="ECO:0000313" key="2">
    <source>
        <dbReference type="EMBL" id="MBB3934801.1"/>
    </source>
</evidence>
<accession>A0A7W6FTA0</accession>
<dbReference type="Pfam" id="PF00174">
    <property type="entry name" value="Oxidored_molyb"/>
    <property type="match status" value="1"/>
</dbReference>
<dbReference type="PROSITE" id="PS51318">
    <property type="entry name" value="TAT"/>
    <property type="match status" value="1"/>
</dbReference>
<keyword evidence="3" id="KW-1185">Reference proteome</keyword>
<dbReference type="PANTHER" id="PTHR43032:SF2">
    <property type="entry name" value="BLL0505 PROTEIN"/>
    <property type="match status" value="1"/>
</dbReference>
<sequence length="259" mass="28618">MKTFLDRRRFLGGLAAASTLPLSGCFDPLVASDSEVRGLLESANTLTYKAQRLLLGSDHLAREFDRSEIRQPMRPNGSTNPQDEPYLALARNSFQDYRLSVTGAVRTPLSLSLADLQSMPARTQITRHDCVEGWSCIAEWTGTPLGLVLDRAKVASSARYVVFLCFDTLDNGFAGPIRYYESIDLLDARHPQTILAYGMNGAALPVANGAPLRVRVERQLGYKMAKYIRAIVVTDSLVAYGEGNGGFWEDRGYEWFAGI</sequence>
<comment type="caution">
    <text evidence="2">The sequence shown here is derived from an EMBL/GenBank/DDBJ whole genome shotgun (WGS) entry which is preliminary data.</text>
</comment>
<dbReference type="InterPro" id="IPR006311">
    <property type="entry name" value="TAT_signal"/>
</dbReference>
<proteinExistence type="predicted"/>
<evidence type="ECO:0000259" key="1">
    <source>
        <dbReference type="Pfam" id="PF00174"/>
    </source>
</evidence>
<dbReference type="Gene3D" id="3.90.420.10">
    <property type="entry name" value="Oxidoreductase, molybdopterin-binding domain"/>
    <property type="match status" value="1"/>
</dbReference>
<dbReference type="Proteomes" id="UP000531216">
    <property type="component" value="Unassembled WGS sequence"/>
</dbReference>
<dbReference type="OrthoDB" id="9795587at2"/>
<dbReference type="PANTHER" id="PTHR43032">
    <property type="entry name" value="PROTEIN-METHIONINE-SULFOXIDE REDUCTASE"/>
    <property type="match status" value="1"/>
</dbReference>
<dbReference type="SUPFAM" id="SSF56524">
    <property type="entry name" value="Oxidoreductase molybdopterin-binding domain"/>
    <property type="match status" value="1"/>
</dbReference>
<dbReference type="InterPro" id="IPR000572">
    <property type="entry name" value="OxRdtase_Mopterin-bd_dom"/>
</dbReference>
<feature type="domain" description="Oxidoreductase molybdopterin-binding" evidence="1">
    <location>
        <begin position="94"/>
        <end position="235"/>
    </location>
</feature>
<reference evidence="2 3" key="1">
    <citation type="submission" date="2020-08" db="EMBL/GenBank/DDBJ databases">
        <title>Genomic Encyclopedia of Type Strains, Phase IV (KMG-IV): sequencing the most valuable type-strain genomes for metagenomic binning, comparative biology and taxonomic classification.</title>
        <authorList>
            <person name="Goeker M."/>
        </authorList>
    </citation>
    <scope>NUCLEOTIDE SEQUENCE [LARGE SCALE GENOMIC DNA]</scope>
    <source>
        <strain evidence="2 3">DSM 25024</strain>
    </source>
</reference>
<dbReference type="RefSeq" id="WP_090964446.1">
    <property type="nucleotide sequence ID" value="NZ_FOOA01000013.1"/>
</dbReference>
<dbReference type="AlphaFoldDB" id="A0A7W6FTA0"/>
<gene>
    <name evidence="2" type="ORF">GGR05_000912</name>
</gene>
<organism evidence="2 3">
    <name type="scientific">Aureimonas phyllosphaerae</name>
    <dbReference type="NCBI Taxonomy" id="1166078"/>
    <lineage>
        <taxon>Bacteria</taxon>
        <taxon>Pseudomonadati</taxon>
        <taxon>Pseudomonadota</taxon>
        <taxon>Alphaproteobacteria</taxon>
        <taxon>Hyphomicrobiales</taxon>
        <taxon>Aurantimonadaceae</taxon>
        <taxon>Aureimonas</taxon>
    </lineage>
</organism>